<gene>
    <name evidence="3" type="ORF">GA0070617_1570</name>
</gene>
<dbReference type="RefSeq" id="WP_091435289.1">
    <property type="nucleotide sequence ID" value="NZ_BMMJ01000001.1"/>
</dbReference>
<dbReference type="AlphaFoldDB" id="A0A1C6U9K5"/>
<feature type="domain" description="DUF397" evidence="2">
    <location>
        <begin position="7"/>
        <end position="60"/>
    </location>
</feature>
<keyword evidence="4" id="KW-1185">Reference proteome</keyword>
<dbReference type="OrthoDB" id="4301277at2"/>
<feature type="region of interest" description="Disordered" evidence="1">
    <location>
        <begin position="1"/>
        <end position="20"/>
    </location>
</feature>
<evidence type="ECO:0000313" key="4">
    <source>
        <dbReference type="Proteomes" id="UP000198937"/>
    </source>
</evidence>
<organism evidence="3 4">
    <name type="scientific">Micromonospora yangpuensis</name>
    <dbReference type="NCBI Taxonomy" id="683228"/>
    <lineage>
        <taxon>Bacteria</taxon>
        <taxon>Bacillati</taxon>
        <taxon>Actinomycetota</taxon>
        <taxon>Actinomycetes</taxon>
        <taxon>Micromonosporales</taxon>
        <taxon>Micromonosporaceae</taxon>
        <taxon>Micromonospora</taxon>
    </lineage>
</organism>
<dbReference type="EMBL" id="FMIA01000002">
    <property type="protein sequence ID" value="SCL50717.1"/>
    <property type="molecule type" value="Genomic_DNA"/>
</dbReference>
<evidence type="ECO:0000259" key="2">
    <source>
        <dbReference type="Pfam" id="PF04149"/>
    </source>
</evidence>
<sequence>MNSSDAANWHKSTRSGSNVGDCVEVADNLPGRVLVRDSKDRTRGTLTFGPTAWSALVTQVSTHC</sequence>
<protein>
    <recommendedName>
        <fullName evidence="2">DUF397 domain-containing protein</fullName>
    </recommendedName>
</protein>
<name>A0A1C6U9K5_9ACTN</name>
<dbReference type="InterPro" id="IPR007278">
    <property type="entry name" value="DUF397"/>
</dbReference>
<proteinExistence type="predicted"/>
<dbReference type="Pfam" id="PF04149">
    <property type="entry name" value="DUF397"/>
    <property type="match status" value="1"/>
</dbReference>
<dbReference type="Proteomes" id="UP000198937">
    <property type="component" value="Unassembled WGS sequence"/>
</dbReference>
<dbReference type="STRING" id="683228.GA0070617_1570"/>
<accession>A0A1C6U9K5</accession>
<evidence type="ECO:0000256" key="1">
    <source>
        <dbReference type="SAM" id="MobiDB-lite"/>
    </source>
</evidence>
<reference evidence="3 4" key="1">
    <citation type="submission" date="2016-06" db="EMBL/GenBank/DDBJ databases">
        <authorList>
            <person name="Kjaerup R.B."/>
            <person name="Dalgaard T.S."/>
            <person name="Juul-Madsen H.R."/>
        </authorList>
    </citation>
    <scope>NUCLEOTIDE SEQUENCE [LARGE SCALE GENOMIC DNA]</scope>
    <source>
        <strain evidence="3 4">DSM 45577</strain>
    </source>
</reference>
<evidence type="ECO:0000313" key="3">
    <source>
        <dbReference type="EMBL" id="SCL50717.1"/>
    </source>
</evidence>